<reference evidence="1 2" key="1">
    <citation type="submission" date="2024-01" db="EMBL/GenBank/DDBJ databases">
        <authorList>
            <consortium name="Genoscope - CEA"/>
            <person name="William W."/>
        </authorList>
    </citation>
    <scope>NUCLEOTIDE SEQUENCE [LARGE SCALE GENOMIC DNA]</scope>
    <source>
        <strain evidence="1 2">29B2s-10</strain>
    </source>
</reference>
<protein>
    <submittedName>
        <fullName evidence="1">MICOS complex subunit Mic19p</fullName>
    </submittedName>
</protein>
<dbReference type="InterPro" id="IPR012471">
    <property type="entry name" value="DUF1690"/>
</dbReference>
<dbReference type="EMBL" id="OZ004259">
    <property type="protein sequence ID" value="CAK7917942.1"/>
    <property type="molecule type" value="Genomic_DNA"/>
</dbReference>
<keyword evidence="2" id="KW-1185">Reference proteome</keyword>
<organism evidence="1 2">
    <name type="scientific">[Candida] anglica</name>
    <dbReference type="NCBI Taxonomy" id="148631"/>
    <lineage>
        <taxon>Eukaryota</taxon>
        <taxon>Fungi</taxon>
        <taxon>Dikarya</taxon>
        <taxon>Ascomycota</taxon>
        <taxon>Saccharomycotina</taxon>
        <taxon>Pichiomycetes</taxon>
        <taxon>Debaryomycetaceae</taxon>
        <taxon>Kurtzmaniella</taxon>
    </lineage>
</organism>
<sequence length="149" mass="16647">MGASTSKPETKVFTPAAPVDFSASFLAQLENSTESDYSRSQYTEKYIQERVAAELKKLERETVSKFQGTLKESLDTDGKNAELDVKNTNAKIEKLTKILEANAQFFKVEVDANVAAARSNVISCLKENKGKSLNCWEEVDEFKKLVKQV</sequence>
<evidence type="ECO:0000313" key="1">
    <source>
        <dbReference type="EMBL" id="CAK7917942.1"/>
    </source>
</evidence>
<evidence type="ECO:0000313" key="2">
    <source>
        <dbReference type="Proteomes" id="UP001497600"/>
    </source>
</evidence>
<dbReference type="Proteomes" id="UP001497600">
    <property type="component" value="Chromosome G"/>
</dbReference>
<proteinExistence type="predicted"/>
<gene>
    <name evidence="1" type="primary">MIC19</name>
    <name evidence="1" type="ORF">CAAN4_G10946</name>
</gene>
<name>A0ABP0EJ17_9ASCO</name>
<accession>A0ABP0EJ17</accession>
<dbReference type="Pfam" id="PF07956">
    <property type="entry name" value="DUF1690"/>
    <property type="match status" value="1"/>
</dbReference>